<reference evidence="1 2" key="1">
    <citation type="submission" date="2020-08" db="EMBL/GenBank/DDBJ databases">
        <title>Genomic Encyclopedia of Type Strains, Phase IV (KMG-IV): sequencing the most valuable type-strain genomes for metagenomic binning, comparative biology and taxonomic classification.</title>
        <authorList>
            <person name="Goeker M."/>
        </authorList>
    </citation>
    <scope>NUCLEOTIDE SEQUENCE [LARGE SCALE GENOMIC DNA]</scope>
    <source>
        <strain evidence="1 2">DSM 100734</strain>
    </source>
</reference>
<protein>
    <submittedName>
        <fullName evidence="1">Uncharacterized protein</fullName>
    </submittedName>
</protein>
<evidence type="ECO:0000313" key="1">
    <source>
        <dbReference type="EMBL" id="MBB6164450.1"/>
    </source>
</evidence>
<dbReference type="EMBL" id="JACHEG010000005">
    <property type="protein sequence ID" value="MBB6164450.1"/>
    <property type="molecule type" value="Genomic_DNA"/>
</dbReference>
<evidence type="ECO:0000313" key="2">
    <source>
        <dbReference type="Proteomes" id="UP000547879"/>
    </source>
</evidence>
<dbReference type="Proteomes" id="UP000547879">
    <property type="component" value="Unassembled WGS sequence"/>
</dbReference>
<comment type="caution">
    <text evidence="1">The sequence shown here is derived from an EMBL/GenBank/DDBJ whole genome shotgun (WGS) entry which is preliminary data.</text>
</comment>
<gene>
    <name evidence="1" type="ORF">HNQ72_004291</name>
</gene>
<name>A0A7W9Y9H6_9HYPH</name>
<proteinExistence type="predicted"/>
<dbReference type="AlphaFoldDB" id="A0A7W9Y9H6"/>
<dbReference type="RefSeq" id="WP_183995007.1">
    <property type="nucleotide sequence ID" value="NZ_BMHW01000003.1"/>
</dbReference>
<organism evidence="1 2">
    <name type="scientific">Rhizobium wenxiniae</name>
    <dbReference type="NCBI Taxonomy" id="1737357"/>
    <lineage>
        <taxon>Bacteria</taxon>
        <taxon>Pseudomonadati</taxon>
        <taxon>Pseudomonadota</taxon>
        <taxon>Alphaproteobacteria</taxon>
        <taxon>Hyphomicrobiales</taxon>
        <taxon>Rhizobiaceae</taxon>
        <taxon>Rhizobium/Agrobacterium group</taxon>
        <taxon>Rhizobium</taxon>
    </lineage>
</organism>
<sequence>MKRNDFSEYEKRRAQDHEEAWRLSATLENIHSRHCHYRMCRRSQFCSGPMLPSEHQRSVISAHKEIGLSGMACARLPMCMANATLDRYAYVRGALEKITEARNGELKHLTFWDIVFLIQMQARSQHRNAPRT</sequence>
<keyword evidence="2" id="KW-1185">Reference proteome</keyword>
<accession>A0A7W9Y9H6</accession>